<sequence length="489" mass="52111">MALAATGSVDLAERVSSATGKELKLAGINWAFSPVADVNSDPRNPVIGVRSFGDNPNEVARYVQAVTRGLTAAGVAPSAKHFPGHGNTHIDSHLGLPRILSTSESLAATELPPFHAVISPTGGDSSIASIMTGHMALPNVTGDETPCSLSRAITTGLLREKLGYDGVVVTDCLEMEAVSAMDGGVPEGAVRALEAGADIVMVCHRFDRHLGALKATYEAVKQGRLDMDALRASGERIARMKDSFAGSWDSVLAAQSRELSSDTLMFMKKEHAELSKEAYARSVALFRPLNPGQTVLPLRRTGHVVLLTPRMESINLAVDDSEGTPRVLSVKDGQGCVRSLVRNTAGPSYEALSAAMALRVQVYHIVYAPEDGWDTGSLERVVGAEAVVFAVRNGLDKGQWQIKYLQDLLRTASTDSGGPKLEDKLVLISTCGPYDLLDLGRVLREDLCNVPSLATFEFTVPAMHALTAVLFEEASPSGKIPVSRVSRSE</sequence>
<organism evidence="5 6">
    <name type="scientific">Fibroporia radiculosa</name>
    <dbReference type="NCBI Taxonomy" id="599839"/>
    <lineage>
        <taxon>Eukaryota</taxon>
        <taxon>Fungi</taxon>
        <taxon>Dikarya</taxon>
        <taxon>Basidiomycota</taxon>
        <taxon>Agaricomycotina</taxon>
        <taxon>Agaricomycetes</taxon>
        <taxon>Polyporales</taxon>
        <taxon>Fibroporiaceae</taxon>
        <taxon>Fibroporia</taxon>
    </lineage>
</organism>
<dbReference type="Gene3D" id="3.40.50.1700">
    <property type="entry name" value="Glycoside hydrolase family 3 C-terminal domain"/>
    <property type="match status" value="1"/>
</dbReference>
<dbReference type="EMBL" id="HE797105">
    <property type="protein sequence ID" value="CCM03219.1"/>
    <property type="molecule type" value="Genomic_DNA"/>
</dbReference>
<dbReference type="OrthoDB" id="4215304at2759"/>
<evidence type="ECO:0000256" key="1">
    <source>
        <dbReference type="ARBA" id="ARBA00005336"/>
    </source>
</evidence>
<dbReference type="GO" id="GO:0004553">
    <property type="term" value="F:hydrolase activity, hydrolyzing O-glycosyl compounds"/>
    <property type="evidence" value="ECO:0007669"/>
    <property type="project" value="InterPro"/>
</dbReference>
<dbReference type="InterPro" id="IPR050226">
    <property type="entry name" value="NagZ_Beta-hexosaminidase"/>
</dbReference>
<dbReference type="GO" id="GO:0009254">
    <property type="term" value="P:peptidoglycan turnover"/>
    <property type="evidence" value="ECO:0007669"/>
    <property type="project" value="TreeGrafter"/>
</dbReference>
<dbReference type="InterPro" id="IPR017853">
    <property type="entry name" value="GH"/>
</dbReference>
<dbReference type="Gene3D" id="3.20.20.300">
    <property type="entry name" value="Glycoside hydrolase, family 3, N-terminal domain"/>
    <property type="match status" value="1"/>
</dbReference>
<evidence type="ECO:0000313" key="5">
    <source>
        <dbReference type="EMBL" id="CCM03219.1"/>
    </source>
</evidence>
<dbReference type="PANTHER" id="PTHR30480">
    <property type="entry name" value="BETA-HEXOSAMINIDASE-RELATED"/>
    <property type="match status" value="1"/>
</dbReference>
<name>J4H3G2_9APHY</name>
<evidence type="ECO:0000313" key="6">
    <source>
        <dbReference type="Proteomes" id="UP000006352"/>
    </source>
</evidence>
<dbReference type="RefSeq" id="XP_012182502.1">
    <property type="nucleotide sequence ID" value="XM_012327112.1"/>
</dbReference>
<dbReference type="HOGENOM" id="CLU_008392_5_3_1"/>
<reference evidence="5 6" key="1">
    <citation type="journal article" date="2012" name="Appl. Environ. Microbiol.">
        <title>Short-read sequencing for genomic analysis of the brown rot fungus Fibroporia radiculosa.</title>
        <authorList>
            <person name="Tang J.D."/>
            <person name="Perkins A.D."/>
            <person name="Sonstegard T.S."/>
            <person name="Schroeder S.G."/>
            <person name="Burgess S.C."/>
            <person name="Diehl S.V."/>
        </authorList>
    </citation>
    <scope>NUCLEOTIDE SEQUENCE [LARGE SCALE GENOMIC DNA]</scope>
    <source>
        <strain evidence="5 6">TFFH 294</strain>
    </source>
</reference>
<dbReference type="STRING" id="599839.J4H3G2"/>
<keyword evidence="2" id="KW-0378">Hydrolase</keyword>
<keyword evidence="3" id="KW-0326">Glycosidase</keyword>
<proteinExistence type="inferred from homology"/>
<keyword evidence="6" id="KW-1185">Reference proteome</keyword>
<dbReference type="InParanoid" id="J4H3G2"/>
<protein>
    <recommendedName>
        <fullName evidence="4">Glycoside hydrolase family 3 N-terminal domain-containing protein</fullName>
    </recommendedName>
</protein>
<gene>
    <name evidence="5" type="ORF">FIBRA_05343</name>
</gene>
<dbReference type="InterPro" id="IPR001764">
    <property type="entry name" value="Glyco_hydro_3_N"/>
</dbReference>
<dbReference type="Proteomes" id="UP000006352">
    <property type="component" value="Unassembled WGS sequence"/>
</dbReference>
<dbReference type="Pfam" id="PF00933">
    <property type="entry name" value="Glyco_hydro_3"/>
    <property type="match status" value="1"/>
</dbReference>
<feature type="domain" description="Glycoside hydrolase family 3 N-terminal" evidence="4">
    <location>
        <begin position="1"/>
        <end position="239"/>
    </location>
</feature>
<accession>J4H3G2</accession>
<dbReference type="GeneID" id="24098130"/>
<dbReference type="GO" id="GO:0005975">
    <property type="term" value="P:carbohydrate metabolic process"/>
    <property type="evidence" value="ECO:0007669"/>
    <property type="project" value="InterPro"/>
</dbReference>
<evidence type="ECO:0000256" key="3">
    <source>
        <dbReference type="ARBA" id="ARBA00023295"/>
    </source>
</evidence>
<dbReference type="InterPro" id="IPR036881">
    <property type="entry name" value="Glyco_hydro_3_C_sf"/>
</dbReference>
<dbReference type="InterPro" id="IPR036962">
    <property type="entry name" value="Glyco_hydro_3_N_sf"/>
</dbReference>
<dbReference type="AlphaFoldDB" id="J4H3G2"/>
<dbReference type="SUPFAM" id="SSF51445">
    <property type="entry name" value="(Trans)glycosidases"/>
    <property type="match status" value="1"/>
</dbReference>
<evidence type="ECO:0000259" key="4">
    <source>
        <dbReference type="Pfam" id="PF00933"/>
    </source>
</evidence>
<comment type="similarity">
    <text evidence="1">Belongs to the glycosyl hydrolase 3 family.</text>
</comment>
<evidence type="ECO:0000256" key="2">
    <source>
        <dbReference type="ARBA" id="ARBA00022801"/>
    </source>
</evidence>
<dbReference type="PANTHER" id="PTHR30480:SF16">
    <property type="entry name" value="GLYCOSIDE HYDROLASE FAMILY 3 DOMAIN PROTEIN"/>
    <property type="match status" value="1"/>
</dbReference>